<feature type="region of interest" description="Disordered" evidence="1">
    <location>
        <begin position="1"/>
        <end position="27"/>
    </location>
</feature>
<accession>A0A382J0X2</accession>
<organism evidence="2">
    <name type="scientific">marine metagenome</name>
    <dbReference type="NCBI Taxonomy" id="408172"/>
    <lineage>
        <taxon>unclassified sequences</taxon>
        <taxon>metagenomes</taxon>
        <taxon>ecological metagenomes</taxon>
    </lineage>
</organism>
<gene>
    <name evidence="2" type="ORF">METZ01_LOCUS257587</name>
</gene>
<evidence type="ECO:0000313" key="2">
    <source>
        <dbReference type="EMBL" id="SVC04733.1"/>
    </source>
</evidence>
<proteinExistence type="predicted"/>
<reference evidence="2" key="1">
    <citation type="submission" date="2018-05" db="EMBL/GenBank/DDBJ databases">
        <authorList>
            <person name="Lanie J.A."/>
            <person name="Ng W.-L."/>
            <person name="Kazmierczak K.M."/>
            <person name="Andrzejewski T.M."/>
            <person name="Davidsen T.M."/>
            <person name="Wayne K.J."/>
            <person name="Tettelin H."/>
            <person name="Glass J.I."/>
            <person name="Rusch D."/>
            <person name="Podicherti R."/>
            <person name="Tsui H.-C.T."/>
            <person name="Winkler M.E."/>
        </authorList>
    </citation>
    <scope>NUCLEOTIDE SEQUENCE</scope>
</reference>
<name>A0A382J0X2_9ZZZZ</name>
<dbReference type="AlphaFoldDB" id="A0A382J0X2"/>
<feature type="compositionally biased region" description="Gly residues" evidence="1">
    <location>
        <begin position="17"/>
        <end position="27"/>
    </location>
</feature>
<evidence type="ECO:0000256" key="1">
    <source>
        <dbReference type="SAM" id="MobiDB-lite"/>
    </source>
</evidence>
<protein>
    <submittedName>
        <fullName evidence="2">Uncharacterized protein</fullName>
    </submittedName>
</protein>
<dbReference type="EMBL" id="UINC01070519">
    <property type="protein sequence ID" value="SVC04733.1"/>
    <property type="molecule type" value="Genomic_DNA"/>
</dbReference>
<sequence>KYGACNAGASTEMSQFLGGGGDSSTAA</sequence>
<feature type="non-terminal residue" evidence="2">
    <location>
        <position position="1"/>
    </location>
</feature>